<name>A0A6C0P0K0_9BACL</name>
<dbReference type="Gene3D" id="3.40.50.360">
    <property type="match status" value="1"/>
</dbReference>
<keyword evidence="6" id="KW-0288">FMN</keyword>
<dbReference type="InterPro" id="IPR008254">
    <property type="entry name" value="Flavodoxin/NO_synth"/>
</dbReference>
<reference evidence="9 10" key="1">
    <citation type="submission" date="2020-02" db="EMBL/GenBank/DDBJ databases">
        <title>Paenibacillus sp. nov., isolated from rhizosphere soil of tomato.</title>
        <authorList>
            <person name="Weon H.-Y."/>
            <person name="Lee S.A."/>
        </authorList>
    </citation>
    <scope>NUCLEOTIDE SEQUENCE [LARGE SCALE GENOMIC DNA]</scope>
    <source>
        <strain evidence="9 10">14171R-81</strain>
    </source>
</reference>
<keyword evidence="4" id="KW-0813">Transport</keyword>
<protein>
    <submittedName>
        <fullName evidence="9">Flavodoxin</fullName>
    </submittedName>
</protein>
<evidence type="ECO:0000256" key="7">
    <source>
        <dbReference type="ARBA" id="ARBA00022982"/>
    </source>
</evidence>
<dbReference type="EMBL" id="CP048286">
    <property type="protein sequence ID" value="QHW32005.1"/>
    <property type="molecule type" value="Genomic_DNA"/>
</dbReference>
<evidence type="ECO:0000313" key="10">
    <source>
        <dbReference type="Proteomes" id="UP000479114"/>
    </source>
</evidence>
<dbReference type="PROSITE" id="PS50902">
    <property type="entry name" value="FLAVODOXIN_LIKE"/>
    <property type="match status" value="1"/>
</dbReference>
<evidence type="ECO:0000259" key="8">
    <source>
        <dbReference type="PROSITE" id="PS50902"/>
    </source>
</evidence>
<keyword evidence="7" id="KW-0249">Electron transport</keyword>
<proteinExistence type="inferred from homology"/>
<keyword evidence="5" id="KW-0285">Flavoprotein</keyword>
<dbReference type="Pfam" id="PF00258">
    <property type="entry name" value="Flavodoxin_1"/>
    <property type="match status" value="1"/>
</dbReference>
<dbReference type="AlphaFoldDB" id="A0A6C0P0K0"/>
<dbReference type="InterPro" id="IPR050619">
    <property type="entry name" value="Flavodoxin"/>
</dbReference>
<evidence type="ECO:0000256" key="2">
    <source>
        <dbReference type="ARBA" id="ARBA00003297"/>
    </source>
</evidence>
<dbReference type="SUPFAM" id="SSF52218">
    <property type="entry name" value="Flavoproteins"/>
    <property type="match status" value="1"/>
</dbReference>
<feature type="domain" description="Flavodoxin-like" evidence="8">
    <location>
        <begin position="1"/>
        <end position="109"/>
    </location>
</feature>
<dbReference type="PANTHER" id="PTHR42809">
    <property type="entry name" value="FLAVODOXIN 2"/>
    <property type="match status" value="1"/>
</dbReference>
<dbReference type="InterPro" id="IPR029039">
    <property type="entry name" value="Flavoprotein-like_sf"/>
</dbReference>
<accession>A0A6C0P0K0</accession>
<evidence type="ECO:0000256" key="6">
    <source>
        <dbReference type="ARBA" id="ARBA00022643"/>
    </source>
</evidence>
<comment type="cofactor">
    <cofactor evidence="1">
        <name>FMN</name>
        <dbReference type="ChEBI" id="CHEBI:58210"/>
    </cofactor>
</comment>
<dbReference type="GO" id="GO:0010181">
    <property type="term" value="F:FMN binding"/>
    <property type="evidence" value="ECO:0007669"/>
    <property type="project" value="InterPro"/>
</dbReference>
<evidence type="ECO:0000256" key="5">
    <source>
        <dbReference type="ARBA" id="ARBA00022630"/>
    </source>
</evidence>
<keyword evidence="10" id="KW-1185">Reference proteome</keyword>
<dbReference type="KEGG" id="prz:GZH47_15095"/>
<organism evidence="9 10">
    <name type="scientific">Paenibacillus rhizovicinus</name>
    <dbReference type="NCBI Taxonomy" id="2704463"/>
    <lineage>
        <taxon>Bacteria</taxon>
        <taxon>Bacillati</taxon>
        <taxon>Bacillota</taxon>
        <taxon>Bacilli</taxon>
        <taxon>Bacillales</taxon>
        <taxon>Paenibacillaceae</taxon>
        <taxon>Paenibacillus</taxon>
    </lineage>
</organism>
<dbReference type="PANTHER" id="PTHR42809:SF1">
    <property type="entry name" value="FLAVODOXIN 1"/>
    <property type="match status" value="1"/>
</dbReference>
<evidence type="ECO:0000313" key="9">
    <source>
        <dbReference type="EMBL" id="QHW32005.1"/>
    </source>
</evidence>
<evidence type="ECO:0000256" key="1">
    <source>
        <dbReference type="ARBA" id="ARBA00001917"/>
    </source>
</evidence>
<evidence type="ECO:0000256" key="4">
    <source>
        <dbReference type="ARBA" id="ARBA00022448"/>
    </source>
</evidence>
<gene>
    <name evidence="9" type="ORF">GZH47_15095</name>
</gene>
<comment type="similarity">
    <text evidence="3">Belongs to the flavodoxin family.</text>
</comment>
<sequence>MKEVLDATAADLEAYDHIVFGVYTWGDGDLPDEFLDLYDEMCEMDLSGKRAAVFGCGDRAYRYFAVAGDTLHECLESRGAVVLDRTVKADGCPGSAELEACKQLGAAFAAFIQQGAAAEIPG</sequence>
<dbReference type="RefSeq" id="WP_162640809.1">
    <property type="nucleotide sequence ID" value="NZ_CP048286.1"/>
</dbReference>
<comment type="function">
    <text evidence="2">Low-potential electron donor to a number of redox enzymes.</text>
</comment>
<evidence type="ECO:0000256" key="3">
    <source>
        <dbReference type="ARBA" id="ARBA00005267"/>
    </source>
</evidence>
<dbReference type="Proteomes" id="UP000479114">
    <property type="component" value="Chromosome"/>
</dbReference>
<dbReference type="GO" id="GO:0016651">
    <property type="term" value="F:oxidoreductase activity, acting on NAD(P)H"/>
    <property type="evidence" value="ECO:0007669"/>
    <property type="project" value="UniProtKB-ARBA"/>
</dbReference>